<name>A0A454CZG3_VIBHA</name>
<organism evidence="1 2">
    <name type="scientific">Vibrio harveyi</name>
    <name type="common">Beneckea harveyi</name>
    <dbReference type="NCBI Taxonomy" id="669"/>
    <lineage>
        <taxon>Bacteria</taxon>
        <taxon>Pseudomonadati</taxon>
        <taxon>Pseudomonadota</taxon>
        <taxon>Gammaproteobacteria</taxon>
        <taxon>Vibrionales</taxon>
        <taxon>Vibrionaceae</taxon>
        <taxon>Vibrio</taxon>
    </lineage>
</organism>
<protein>
    <submittedName>
        <fullName evidence="1">Uncharacterized protein</fullName>
    </submittedName>
</protein>
<evidence type="ECO:0000313" key="1">
    <source>
        <dbReference type="EMBL" id="EKM31793.1"/>
    </source>
</evidence>
<comment type="caution">
    <text evidence="1">The sequence shown here is derived from an EMBL/GenBank/DDBJ whole genome shotgun (WGS) entry which is preliminary data.</text>
</comment>
<gene>
    <name evidence="1" type="ORF">VCHENC02_2608B</name>
</gene>
<sequence length="22" mass="2661">NRVQLLDMGDFVNQTYVLCLYR</sequence>
<dbReference type="Proteomes" id="UP000008367">
    <property type="component" value="Unassembled WGS sequence"/>
</dbReference>
<reference evidence="1 2" key="1">
    <citation type="submission" date="2012-10" db="EMBL/GenBank/DDBJ databases">
        <title>Genome sequence of Vibrio Cholerae HENC-02.</title>
        <authorList>
            <person name="Eppinger M."/>
            <person name="Hasan N.A."/>
            <person name="Sengamalay N."/>
            <person name="Hine E."/>
            <person name="Su Q."/>
            <person name="Daugherty S.C."/>
            <person name="Young S."/>
            <person name="Sadzewicz L."/>
            <person name="Tallon L."/>
            <person name="Cebula T.A."/>
            <person name="Ravel J."/>
            <person name="Colwell R.R."/>
        </authorList>
    </citation>
    <scope>NUCLEOTIDE SEQUENCE [LARGE SCALE GENOMIC DNA]</scope>
    <source>
        <strain evidence="1 2">HENC-02</strain>
    </source>
</reference>
<dbReference type="AlphaFoldDB" id="A0A454CZG3"/>
<dbReference type="EMBL" id="AJSR01001025">
    <property type="protein sequence ID" value="EKM31793.1"/>
    <property type="molecule type" value="Genomic_DNA"/>
</dbReference>
<feature type="non-terminal residue" evidence="1">
    <location>
        <position position="1"/>
    </location>
</feature>
<evidence type="ECO:0000313" key="2">
    <source>
        <dbReference type="Proteomes" id="UP000008367"/>
    </source>
</evidence>
<proteinExistence type="predicted"/>
<accession>A0A454CZG3</accession>